<feature type="transmembrane region" description="Helical" evidence="5">
    <location>
        <begin position="14"/>
        <end position="39"/>
    </location>
</feature>
<dbReference type="GO" id="GO:0008521">
    <property type="term" value="F:acetyl-CoA transmembrane transporter activity"/>
    <property type="evidence" value="ECO:0007669"/>
    <property type="project" value="InterPro"/>
</dbReference>
<dbReference type="PANTHER" id="PTHR12778">
    <property type="entry name" value="SOLUTE CARRIER FAMILY 33 ACETYL-COA TRANSPORTER -RELATED"/>
    <property type="match status" value="1"/>
</dbReference>
<name>A0A8J2T5F0_ZYGB2</name>
<evidence type="ECO:0000256" key="3">
    <source>
        <dbReference type="ARBA" id="ARBA00022989"/>
    </source>
</evidence>
<dbReference type="InterPro" id="IPR004752">
    <property type="entry name" value="AmpG_permease/AT-1"/>
</dbReference>
<dbReference type="InterPro" id="IPR036259">
    <property type="entry name" value="MFS_trans_sf"/>
</dbReference>
<feature type="transmembrane region" description="Helical" evidence="5">
    <location>
        <begin position="85"/>
        <end position="110"/>
    </location>
</feature>
<dbReference type="PANTHER" id="PTHR12778:SF9">
    <property type="entry name" value="ACETYL-COENZYME A TRANSPORTER 1"/>
    <property type="match status" value="1"/>
</dbReference>
<dbReference type="AlphaFoldDB" id="A0A8J2T5F0"/>
<keyword evidence="3 5" id="KW-1133">Transmembrane helix</keyword>
<organism evidence="6 7">
    <name type="scientific">Zygosaccharomyces bailii (strain CLIB 213 / ATCC 58445 / CBS 680 / BCRC 21525 / NBRC 1098 / NCYC 1416 / NRRL Y-2227)</name>
    <dbReference type="NCBI Taxonomy" id="1333698"/>
    <lineage>
        <taxon>Eukaryota</taxon>
        <taxon>Fungi</taxon>
        <taxon>Dikarya</taxon>
        <taxon>Ascomycota</taxon>
        <taxon>Saccharomycotina</taxon>
        <taxon>Saccharomycetes</taxon>
        <taxon>Saccharomycetales</taxon>
        <taxon>Saccharomycetaceae</taxon>
        <taxon>Zygosaccharomyces</taxon>
    </lineage>
</organism>
<accession>A0A8J2T5F0</accession>
<sequence length="556" mass="62096">MGKKNLAKKDLPQFYLLVVLYLLQGIPVGLAFGTVPFLLKSMAKETSFTTLGIFSIATYPYSLKILWSPIVDSIYNPKVGRRRTWIIPVQLLSGTMLLLLGCAVSRNLVFKGVDDAFHGRQSQGIHNLNILTLAWYFGFLVFLCATQDIAVDGWALTILSKDSLSYASTAQTVGMNFGYFLSFTVFISLNSSDFANKYIRTVPKEYGFVSLGGYMKFAGALYILVTIYVIFCTKERPLDHILPQAGSSATKKDDESKSVVEYGDGDVIGTSNTASIKYVYKCFGKILKLRAVQSLAFIHLTSKLAFQCNEAATNLKLLEKGFKKEDLAVTVLIDVPFEVIFGYYVAKWSSESSHHHNHPSHRQVLTGINRWVKFLVGEPGILTPWLWGFLGRLLAAALGSYVLKIFPQDAKISRTYFLIVVFQHLLGSFMSTVQFVGISAFHTRVADPVVGGTYMTLLNTLSNFGGTWPRMIIMSMINYFTVYECYVPNTNQVITYQGGSMEKCTDGWKGQASILRDGYYVTNGICLIIGTLLYFGYLKRKAQQLQTIPVDAWRCS</sequence>
<proteinExistence type="predicted"/>
<feature type="transmembrane region" description="Helical" evidence="5">
    <location>
        <begin position="415"/>
        <end position="441"/>
    </location>
</feature>
<feature type="transmembrane region" description="Helical" evidence="5">
    <location>
        <begin position="385"/>
        <end position="403"/>
    </location>
</feature>
<reference evidence="7" key="1">
    <citation type="journal article" date="2013" name="Genome Announc.">
        <title>Genome sequence of the food spoilage yeast Zygosaccharomyces bailii CLIB 213(T).</title>
        <authorList>
            <person name="Galeote V."/>
            <person name="Bigey F."/>
            <person name="Devillers H."/>
            <person name="Neuveglise C."/>
            <person name="Dequin S."/>
        </authorList>
    </citation>
    <scope>NUCLEOTIDE SEQUENCE [LARGE SCALE GENOMIC DNA]</scope>
    <source>
        <strain evidence="7">CLIB 213 / ATCC 58445 / CBS 680 / CCRC 21525 / NBRC 1098 / NCYC 1416 / NRRL Y-2227</strain>
    </source>
</reference>
<dbReference type="Pfam" id="PF13000">
    <property type="entry name" value="Acatn"/>
    <property type="match status" value="1"/>
</dbReference>
<evidence type="ECO:0000256" key="1">
    <source>
        <dbReference type="ARBA" id="ARBA00004141"/>
    </source>
</evidence>
<protein>
    <submittedName>
        <fullName evidence="6">BN860_13080g1_1</fullName>
    </submittedName>
</protein>
<dbReference type="SUPFAM" id="SSF103473">
    <property type="entry name" value="MFS general substrate transporter"/>
    <property type="match status" value="1"/>
</dbReference>
<evidence type="ECO:0000256" key="5">
    <source>
        <dbReference type="SAM" id="Phobius"/>
    </source>
</evidence>
<feature type="transmembrane region" description="Helical" evidence="5">
    <location>
        <begin position="130"/>
        <end position="151"/>
    </location>
</feature>
<dbReference type="EMBL" id="HG316455">
    <property type="protein sequence ID" value="CDF88560.1"/>
    <property type="molecule type" value="Genomic_DNA"/>
</dbReference>
<feature type="transmembrane region" description="Helical" evidence="5">
    <location>
        <begin position="518"/>
        <end position="538"/>
    </location>
</feature>
<dbReference type="Proteomes" id="UP000019375">
    <property type="component" value="Unassembled WGS sequence"/>
</dbReference>
<feature type="transmembrane region" description="Helical" evidence="5">
    <location>
        <begin position="207"/>
        <end position="231"/>
    </location>
</feature>
<evidence type="ECO:0000256" key="2">
    <source>
        <dbReference type="ARBA" id="ARBA00022692"/>
    </source>
</evidence>
<dbReference type="GO" id="GO:0035348">
    <property type="term" value="P:acetyl-CoA transmembrane transport"/>
    <property type="evidence" value="ECO:0007669"/>
    <property type="project" value="InterPro"/>
</dbReference>
<keyword evidence="4 5" id="KW-0472">Membrane</keyword>
<comment type="subcellular location">
    <subcellularLocation>
        <location evidence="1">Membrane</location>
        <topology evidence="1">Multi-pass membrane protein</topology>
    </subcellularLocation>
</comment>
<evidence type="ECO:0000313" key="6">
    <source>
        <dbReference type="EMBL" id="CDF88560.1"/>
    </source>
</evidence>
<evidence type="ECO:0000256" key="4">
    <source>
        <dbReference type="ARBA" id="ARBA00023136"/>
    </source>
</evidence>
<evidence type="ECO:0000313" key="7">
    <source>
        <dbReference type="Proteomes" id="UP000019375"/>
    </source>
</evidence>
<dbReference type="InterPro" id="IPR024371">
    <property type="entry name" value="AcetylCoA_trans_1-like"/>
</dbReference>
<keyword evidence="2 5" id="KW-0812">Transmembrane</keyword>
<keyword evidence="7" id="KW-1185">Reference proteome</keyword>
<gene>
    <name evidence="6" type="ORF">BN860_13080g</name>
</gene>
<feature type="transmembrane region" description="Helical" evidence="5">
    <location>
        <begin position="163"/>
        <end position="187"/>
    </location>
</feature>
<dbReference type="GO" id="GO:0016020">
    <property type="term" value="C:membrane"/>
    <property type="evidence" value="ECO:0007669"/>
    <property type="project" value="UniProtKB-SubCell"/>
</dbReference>
<dbReference type="OrthoDB" id="6415790at2759"/>